<keyword evidence="1" id="KW-1133">Transmembrane helix</keyword>
<dbReference type="Pfam" id="PF05437">
    <property type="entry name" value="AzlD"/>
    <property type="match status" value="1"/>
</dbReference>
<keyword evidence="1" id="KW-0472">Membrane</keyword>
<evidence type="ECO:0000256" key="1">
    <source>
        <dbReference type="SAM" id="Phobius"/>
    </source>
</evidence>
<dbReference type="Proteomes" id="UP001501257">
    <property type="component" value="Unassembled WGS sequence"/>
</dbReference>
<feature type="transmembrane region" description="Helical" evidence="1">
    <location>
        <begin position="6"/>
        <end position="26"/>
    </location>
</feature>
<comment type="caution">
    <text evidence="2">The sequence shown here is derived from an EMBL/GenBank/DDBJ whole genome shotgun (WGS) entry which is preliminary data.</text>
</comment>
<gene>
    <name evidence="2" type="ORF">GCM10025778_03910</name>
</gene>
<protein>
    <submittedName>
        <fullName evidence="2">AzlD domain-containing protein</fullName>
    </submittedName>
</protein>
<accession>A0ABP9TH09</accession>
<dbReference type="InterPro" id="IPR008407">
    <property type="entry name" value="Brnchd-chn_aa_trnsp_AzlD"/>
</dbReference>
<dbReference type="EMBL" id="BAABLK010000006">
    <property type="protein sequence ID" value="GAA5225861.1"/>
    <property type="molecule type" value="Genomic_DNA"/>
</dbReference>
<proteinExistence type="predicted"/>
<sequence>MTAVWWWILAGCAAAYGIKILGYLVPEKILENKKVTRAAGALTIGLLASLTTVNAVASGTAVSFDARLAALAAAVIALLLRAPFLVVVIAGAGAAALVRYLGWG</sequence>
<name>A0ABP9TH09_9MICC</name>
<feature type="transmembrane region" description="Helical" evidence="1">
    <location>
        <begin position="69"/>
        <end position="98"/>
    </location>
</feature>
<evidence type="ECO:0000313" key="2">
    <source>
        <dbReference type="EMBL" id="GAA5225861.1"/>
    </source>
</evidence>
<keyword evidence="1" id="KW-0812">Transmembrane</keyword>
<evidence type="ECO:0000313" key="3">
    <source>
        <dbReference type="Proteomes" id="UP001501257"/>
    </source>
</evidence>
<dbReference type="RefSeq" id="WP_210102188.1">
    <property type="nucleotide sequence ID" value="NZ_BAABLK010000006.1"/>
</dbReference>
<organism evidence="2 3">
    <name type="scientific">Paeniglutamicibacter antarcticus</name>
    <dbReference type="NCBI Taxonomy" id="494023"/>
    <lineage>
        <taxon>Bacteria</taxon>
        <taxon>Bacillati</taxon>
        <taxon>Actinomycetota</taxon>
        <taxon>Actinomycetes</taxon>
        <taxon>Micrococcales</taxon>
        <taxon>Micrococcaceae</taxon>
        <taxon>Paeniglutamicibacter</taxon>
    </lineage>
</organism>
<keyword evidence="3" id="KW-1185">Reference proteome</keyword>
<feature type="transmembrane region" description="Helical" evidence="1">
    <location>
        <begin position="38"/>
        <end position="57"/>
    </location>
</feature>
<reference evidence="3" key="1">
    <citation type="journal article" date="2019" name="Int. J. Syst. Evol. Microbiol.">
        <title>The Global Catalogue of Microorganisms (GCM) 10K type strain sequencing project: providing services to taxonomists for standard genome sequencing and annotation.</title>
        <authorList>
            <consortium name="The Broad Institute Genomics Platform"/>
            <consortium name="The Broad Institute Genome Sequencing Center for Infectious Disease"/>
            <person name="Wu L."/>
            <person name="Ma J."/>
        </authorList>
    </citation>
    <scope>NUCLEOTIDE SEQUENCE [LARGE SCALE GENOMIC DNA]</scope>
    <source>
        <strain evidence="3">JCM 18952</strain>
    </source>
</reference>